<keyword evidence="4" id="KW-0378">Hydrolase</keyword>
<dbReference type="CDD" id="cd12797">
    <property type="entry name" value="M23_peptidase"/>
    <property type="match status" value="1"/>
</dbReference>
<protein>
    <submittedName>
        <fullName evidence="4">Murein DD-endopeptidase MepM/ murein hydrolase activator NlpD</fullName>
    </submittedName>
</protein>
<evidence type="ECO:0000313" key="4">
    <source>
        <dbReference type="EMBL" id="MBA8817684.1"/>
    </source>
</evidence>
<dbReference type="EMBL" id="JACGWY010000010">
    <property type="protein sequence ID" value="MBA8817684.1"/>
    <property type="molecule type" value="Genomic_DNA"/>
</dbReference>
<comment type="caution">
    <text evidence="4">The sequence shown here is derived from an EMBL/GenBank/DDBJ whole genome shotgun (WGS) entry which is preliminary data.</text>
</comment>
<evidence type="ECO:0000259" key="3">
    <source>
        <dbReference type="Pfam" id="PF01551"/>
    </source>
</evidence>
<dbReference type="GO" id="GO:0004222">
    <property type="term" value="F:metalloendopeptidase activity"/>
    <property type="evidence" value="ECO:0007669"/>
    <property type="project" value="TreeGrafter"/>
</dbReference>
<proteinExistence type="predicted"/>
<dbReference type="PANTHER" id="PTHR21666">
    <property type="entry name" value="PEPTIDASE-RELATED"/>
    <property type="match status" value="1"/>
</dbReference>
<dbReference type="Gene3D" id="2.70.70.10">
    <property type="entry name" value="Glucose Permease (Domain IIA)"/>
    <property type="match status" value="1"/>
</dbReference>
<keyword evidence="2" id="KW-1133">Transmembrane helix</keyword>
<dbReference type="PANTHER" id="PTHR21666:SF270">
    <property type="entry name" value="MUREIN HYDROLASE ACTIVATOR ENVC"/>
    <property type="match status" value="1"/>
</dbReference>
<dbReference type="InterPro" id="IPR011055">
    <property type="entry name" value="Dup_hybrid_motif"/>
</dbReference>
<name>A0A7W3JRI6_9MICO</name>
<feature type="compositionally biased region" description="Basic and acidic residues" evidence="1">
    <location>
        <begin position="300"/>
        <end position="309"/>
    </location>
</feature>
<dbReference type="PROSITE" id="PS51318">
    <property type="entry name" value="TAT"/>
    <property type="match status" value="1"/>
</dbReference>
<evidence type="ECO:0000313" key="5">
    <source>
        <dbReference type="Proteomes" id="UP000526083"/>
    </source>
</evidence>
<feature type="transmembrane region" description="Helical" evidence="2">
    <location>
        <begin position="30"/>
        <end position="52"/>
    </location>
</feature>
<keyword evidence="2" id="KW-0812">Transmembrane</keyword>
<keyword evidence="5" id="KW-1185">Reference proteome</keyword>
<feature type="compositionally biased region" description="Low complexity" evidence="1">
    <location>
        <begin position="289"/>
        <end position="299"/>
    </location>
</feature>
<dbReference type="Proteomes" id="UP000526083">
    <property type="component" value="Unassembled WGS sequence"/>
</dbReference>
<dbReference type="InterPro" id="IPR050570">
    <property type="entry name" value="Cell_wall_metabolism_enzyme"/>
</dbReference>
<feature type="compositionally biased region" description="Gly residues" evidence="1">
    <location>
        <begin position="316"/>
        <end position="340"/>
    </location>
</feature>
<feature type="region of interest" description="Disordered" evidence="1">
    <location>
        <begin position="265"/>
        <end position="347"/>
    </location>
</feature>
<dbReference type="SUPFAM" id="SSF51261">
    <property type="entry name" value="Duplicated hybrid motif"/>
    <property type="match status" value="1"/>
</dbReference>
<feature type="domain" description="M23ase beta-sheet core" evidence="3">
    <location>
        <begin position="373"/>
        <end position="469"/>
    </location>
</feature>
<keyword evidence="2" id="KW-0472">Membrane</keyword>
<dbReference type="Pfam" id="PF01551">
    <property type="entry name" value="Peptidase_M23"/>
    <property type="match status" value="1"/>
</dbReference>
<reference evidence="4 5" key="1">
    <citation type="submission" date="2020-07" db="EMBL/GenBank/DDBJ databases">
        <title>Sequencing the genomes of 1000 actinobacteria strains.</title>
        <authorList>
            <person name="Klenk H.-P."/>
        </authorList>
    </citation>
    <scope>NUCLEOTIDE SEQUENCE [LARGE SCALE GENOMIC DNA]</scope>
    <source>
        <strain evidence="4 5">DSM 27576</strain>
    </source>
</reference>
<dbReference type="InterPro" id="IPR006311">
    <property type="entry name" value="TAT_signal"/>
</dbReference>
<organism evidence="4 5">
    <name type="scientific">Microbacterium halimionae</name>
    <dbReference type="NCBI Taxonomy" id="1526413"/>
    <lineage>
        <taxon>Bacteria</taxon>
        <taxon>Bacillati</taxon>
        <taxon>Actinomycetota</taxon>
        <taxon>Actinomycetes</taxon>
        <taxon>Micrococcales</taxon>
        <taxon>Microbacteriaceae</taxon>
        <taxon>Microbacterium</taxon>
    </lineage>
</organism>
<evidence type="ECO:0000256" key="1">
    <source>
        <dbReference type="SAM" id="MobiDB-lite"/>
    </source>
</evidence>
<evidence type="ECO:0000256" key="2">
    <source>
        <dbReference type="SAM" id="Phobius"/>
    </source>
</evidence>
<accession>A0A7W3JRI6</accession>
<dbReference type="InterPro" id="IPR016047">
    <property type="entry name" value="M23ase_b-sheet_dom"/>
</dbReference>
<dbReference type="RefSeq" id="WP_310734906.1">
    <property type="nucleotide sequence ID" value="NZ_JAAOZB010000001.1"/>
</dbReference>
<dbReference type="AlphaFoldDB" id="A0A7W3JRI6"/>
<sequence>MQTEDDDCGCAPTESESRAFWPKSVSRRRALSLGALGVVALGAAGSLGVASIPSAYAADYPSWDDVQAAKANESAKASQVSRIQGLIQQLNADVERTAAEAQAASDAFFQAQQEFFDAAKRADDLQSQADEQAAAALDAANKAGRVAAQLYRSGGDDTALELFFAGSAASADDLLSRLGTMDKLLERNQAVYSDATTARDAAQGLSDQAKEARAARDELQKAAEAAMLESQQAADAAAAALAAQQENLGTLQAQLSALQDKTASTVAEYQEGERVRKAEEERKRREAEAAAAAAAAAAAEAERKRREAEAAAQQNSGGGGGGGGGSSGGGGGGGGGGSSSSGGAWRRPSDGYISSGYGPRTVQCGSGYCSSGYHYGVDFAPGCSAPIYAASAGTVVYAGYNGGYGYYVKIDHGNGTGTGYGHIREGGIFVGYGQQVSAGQVIASVGNTGNSFGCHVHFETYVYGAAVNPYGFMSARGVNI</sequence>
<feature type="compositionally biased region" description="Basic and acidic residues" evidence="1">
    <location>
        <begin position="271"/>
        <end position="288"/>
    </location>
</feature>
<gene>
    <name evidence="4" type="ORF">FHX48_002789</name>
</gene>